<evidence type="ECO:0000313" key="1">
    <source>
        <dbReference type="EMBL" id="GFY74107.1"/>
    </source>
</evidence>
<dbReference type="AlphaFoldDB" id="A0A8X7CRQ7"/>
<dbReference type="Proteomes" id="UP000886998">
    <property type="component" value="Unassembled WGS sequence"/>
</dbReference>
<evidence type="ECO:0000313" key="2">
    <source>
        <dbReference type="Proteomes" id="UP000886998"/>
    </source>
</evidence>
<gene>
    <name evidence="1" type="ORF">TNIN_403621</name>
</gene>
<organism evidence="1 2">
    <name type="scientific">Trichonephila inaurata madagascariensis</name>
    <dbReference type="NCBI Taxonomy" id="2747483"/>
    <lineage>
        <taxon>Eukaryota</taxon>
        <taxon>Metazoa</taxon>
        <taxon>Ecdysozoa</taxon>
        <taxon>Arthropoda</taxon>
        <taxon>Chelicerata</taxon>
        <taxon>Arachnida</taxon>
        <taxon>Araneae</taxon>
        <taxon>Araneomorphae</taxon>
        <taxon>Entelegynae</taxon>
        <taxon>Araneoidea</taxon>
        <taxon>Nephilidae</taxon>
        <taxon>Trichonephila</taxon>
        <taxon>Trichonephila inaurata</taxon>
    </lineage>
</organism>
<sequence>MQHRVHFSNVLQHGRTDEEVLMRRCAGTNTWMGEIMERAKYTSKRSSFGTYKAVLFSTDITEDFKYFPIFKGFFIYLISHWKNGVLSSSSWFDHLPSKLEISG</sequence>
<name>A0A8X7CRQ7_9ARAC</name>
<dbReference type="EMBL" id="BMAV01020566">
    <property type="protein sequence ID" value="GFY74107.1"/>
    <property type="molecule type" value="Genomic_DNA"/>
</dbReference>
<accession>A0A8X7CRQ7</accession>
<reference evidence="1" key="1">
    <citation type="submission" date="2020-08" db="EMBL/GenBank/DDBJ databases">
        <title>Multicomponent nature underlies the extraordinary mechanical properties of spider dragline silk.</title>
        <authorList>
            <person name="Kono N."/>
            <person name="Nakamura H."/>
            <person name="Mori M."/>
            <person name="Yoshida Y."/>
            <person name="Ohtoshi R."/>
            <person name="Malay A.D."/>
            <person name="Moran D.A.P."/>
            <person name="Tomita M."/>
            <person name="Numata K."/>
            <person name="Arakawa K."/>
        </authorList>
    </citation>
    <scope>NUCLEOTIDE SEQUENCE</scope>
</reference>
<protein>
    <submittedName>
        <fullName evidence="1">Uncharacterized protein</fullName>
    </submittedName>
</protein>
<proteinExistence type="predicted"/>
<comment type="caution">
    <text evidence="1">The sequence shown here is derived from an EMBL/GenBank/DDBJ whole genome shotgun (WGS) entry which is preliminary data.</text>
</comment>
<keyword evidence="2" id="KW-1185">Reference proteome</keyword>